<feature type="compositionally biased region" description="Low complexity" evidence="2">
    <location>
        <begin position="758"/>
        <end position="772"/>
    </location>
</feature>
<feature type="compositionally biased region" description="Basic and acidic residues" evidence="2">
    <location>
        <begin position="62"/>
        <end position="81"/>
    </location>
</feature>
<dbReference type="GO" id="GO:0005730">
    <property type="term" value="C:nucleolus"/>
    <property type="evidence" value="ECO:0007669"/>
    <property type="project" value="TreeGrafter"/>
</dbReference>
<dbReference type="PANTHER" id="PTHR14490:SF5">
    <property type="entry name" value="PROTEIN KRI1 HOMOLOG"/>
    <property type="match status" value="1"/>
</dbReference>
<feature type="compositionally biased region" description="Acidic residues" evidence="2">
    <location>
        <begin position="492"/>
        <end position="518"/>
    </location>
</feature>
<feature type="region of interest" description="Disordered" evidence="2">
    <location>
        <begin position="337"/>
        <end position="402"/>
    </location>
</feature>
<dbReference type="Pfam" id="PF05178">
    <property type="entry name" value="Kri1"/>
    <property type="match status" value="1"/>
</dbReference>
<feature type="compositionally biased region" description="Basic and acidic residues" evidence="2">
    <location>
        <begin position="156"/>
        <end position="167"/>
    </location>
</feature>
<dbReference type="GO" id="GO:0030686">
    <property type="term" value="C:90S preribosome"/>
    <property type="evidence" value="ECO:0007669"/>
    <property type="project" value="TreeGrafter"/>
</dbReference>
<comment type="similarity">
    <text evidence="1">Belongs to the KRI1 family.</text>
</comment>
<protein>
    <recommendedName>
        <fullName evidence="3">Kri1-like C-terminal domain-containing protein</fullName>
    </recommendedName>
</protein>
<dbReference type="InterPro" id="IPR024626">
    <property type="entry name" value="Kri1-like_C"/>
</dbReference>
<evidence type="ECO:0000313" key="4">
    <source>
        <dbReference type="EMBL" id="VEU36017.1"/>
    </source>
</evidence>
<feature type="region of interest" description="Disordered" evidence="2">
    <location>
        <begin position="614"/>
        <end position="772"/>
    </location>
</feature>
<dbReference type="GO" id="GO:0000447">
    <property type="term" value="P:endonucleolytic cleavage in ITS1 to separate SSU-rRNA from 5.8S rRNA and LSU-rRNA from tricistronic rRNA transcript (SSU-rRNA, 5.8S rRNA, LSU-rRNA)"/>
    <property type="evidence" value="ECO:0007669"/>
    <property type="project" value="TreeGrafter"/>
</dbReference>
<evidence type="ECO:0000259" key="3">
    <source>
        <dbReference type="Pfam" id="PF12936"/>
    </source>
</evidence>
<feature type="domain" description="Kri1-like C-terminal" evidence="3">
    <location>
        <begin position="529"/>
        <end position="603"/>
    </location>
</feature>
<name>A0A448Z1P6_9STRA</name>
<gene>
    <name evidence="4" type="ORF">PSNMU_V1.4_AUG-EV-PASAV3_0027650</name>
</gene>
<keyword evidence="5" id="KW-1185">Reference proteome</keyword>
<dbReference type="Proteomes" id="UP000291116">
    <property type="component" value="Unassembled WGS sequence"/>
</dbReference>
<dbReference type="AlphaFoldDB" id="A0A448Z1P6"/>
<organism evidence="4 5">
    <name type="scientific">Pseudo-nitzschia multistriata</name>
    <dbReference type="NCBI Taxonomy" id="183589"/>
    <lineage>
        <taxon>Eukaryota</taxon>
        <taxon>Sar</taxon>
        <taxon>Stramenopiles</taxon>
        <taxon>Ochrophyta</taxon>
        <taxon>Bacillariophyta</taxon>
        <taxon>Bacillariophyceae</taxon>
        <taxon>Bacillariophycidae</taxon>
        <taxon>Bacillariales</taxon>
        <taxon>Bacillariaceae</taxon>
        <taxon>Pseudo-nitzschia</taxon>
    </lineage>
</organism>
<evidence type="ECO:0000256" key="2">
    <source>
        <dbReference type="SAM" id="MobiDB-lite"/>
    </source>
</evidence>
<feature type="region of interest" description="Disordered" evidence="2">
    <location>
        <begin position="133"/>
        <end position="279"/>
    </location>
</feature>
<evidence type="ECO:0000313" key="5">
    <source>
        <dbReference type="Proteomes" id="UP000291116"/>
    </source>
</evidence>
<feature type="region of interest" description="Disordered" evidence="2">
    <location>
        <begin position="464"/>
        <end position="521"/>
    </location>
</feature>
<feature type="compositionally biased region" description="Basic and acidic residues" evidence="2">
    <location>
        <begin position="196"/>
        <end position="206"/>
    </location>
</feature>
<dbReference type="OrthoDB" id="10252032at2759"/>
<feature type="compositionally biased region" description="Basic residues" evidence="2">
    <location>
        <begin position="744"/>
        <end position="754"/>
    </location>
</feature>
<feature type="compositionally biased region" description="Acidic residues" evidence="2">
    <location>
        <begin position="85"/>
        <end position="100"/>
    </location>
</feature>
<feature type="region of interest" description="Disordered" evidence="2">
    <location>
        <begin position="1"/>
        <end position="106"/>
    </location>
</feature>
<feature type="compositionally biased region" description="Basic residues" evidence="2">
    <location>
        <begin position="366"/>
        <end position="375"/>
    </location>
</feature>
<feature type="compositionally biased region" description="Basic and acidic residues" evidence="2">
    <location>
        <begin position="652"/>
        <end position="670"/>
    </location>
</feature>
<feature type="compositionally biased region" description="Basic and acidic residues" evidence="2">
    <location>
        <begin position="376"/>
        <end position="388"/>
    </location>
</feature>
<feature type="compositionally biased region" description="Basic residues" evidence="2">
    <location>
        <begin position="640"/>
        <end position="651"/>
    </location>
</feature>
<feature type="compositionally biased region" description="Basic and acidic residues" evidence="2">
    <location>
        <begin position="269"/>
        <end position="278"/>
    </location>
</feature>
<evidence type="ECO:0000256" key="1">
    <source>
        <dbReference type="ARBA" id="ARBA00007473"/>
    </source>
</evidence>
<accession>A0A448Z1P6</accession>
<dbReference type="Pfam" id="PF12936">
    <property type="entry name" value="Kri1_C"/>
    <property type="match status" value="1"/>
</dbReference>
<sequence>MATKKKDLFDDDASSSSSSSSSSDDGSSTSSSSSSAAAKGSSGDGSELRLTVNKSFATRYQNKKEREELQQIRQQRQRDGIADGDSSESDSSDEEEDEDGVLFTPSANVQFLKTIKALRKKDDSIYDPKAQFFDELVGDGDDDNDEGKKAIRKPQRYKDVVRDHILEQMEEDERGSGGDAAAKGPSGDPLAPRSKLGYDAEQEKLRAAFLTESSNADGGDNEDDWMVVKKKAETPAEIEKLEQEASKELKEIEKMSKKSKKKTGSGEDDVFKDPRGEVGDGEMFLLDFITNKKWIDHNDLDRNAGDDDEESSLDDVERADEYESNYNFRFEQAAQETAASGASLSVQTYARSQTMNTVRREDTSRKDKRQARKERKAAERKAKEEQLKRLKNAKKKEMNQKLSQVKAVIGGVDESVIDEAEIMQMLEGDYDPEKFEKAMEKAYGEDFYQQEDKEWKSDLDVRKTLKGDEEGDELVGQDDLNGGMYDNVQDGEANEDAMDDPDYDEDAEWDETEYDDSHEESKLEKKLKTKMQEELYKLDYEDIVAGMPTRFKYRQVESNDYGLTTQEILFARDRTLKQFVSLKKMAPYNEQGEHFVGSKKRRKFRELLKKDLEEALPKEEESQQNLEANHEPDPVQPEPKKKRRRLKKGKKSKENAENNDKTPETSKPESETQTENAGGSKKRRRKKGGKKGDTKDTTGSNKTDEPTKPVEKSDETSGGANIVREVASKKRRSSSKTPSSDDKHKKKKKKKAKDKKSSISGISQSRLASYGL</sequence>
<feature type="compositionally biased region" description="Acidic residues" evidence="2">
    <location>
        <begin position="136"/>
        <end position="145"/>
    </location>
</feature>
<feature type="region of interest" description="Disordered" evidence="2">
    <location>
        <begin position="297"/>
        <end position="318"/>
    </location>
</feature>
<feature type="compositionally biased region" description="Basic and acidic residues" evidence="2">
    <location>
        <begin position="226"/>
        <end position="256"/>
    </location>
</feature>
<feature type="compositionally biased region" description="Low complexity" evidence="2">
    <location>
        <begin position="14"/>
        <end position="45"/>
    </location>
</feature>
<feature type="compositionally biased region" description="Polar residues" evidence="2">
    <location>
        <begin position="337"/>
        <end position="357"/>
    </location>
</feature>
<dbReference type="EMBL" id="CAACVS010000075">
    <property type="protein sequence ID" value="VEU36017.1"/>
    <property type="molecule type" value="Genomic_DNA"/>
</dbReference>
<dbReference type="PANTHER" id="PTHR14490">
    <property type="entry name" value="ZINC FINGER, ZZ TYPE"/>
    <property type="match status" value="1"/>
</dbReference>
<dbReference type="InterPro" id="IPR018034">
    <property type="entry name" value="Kri1"/>
</dbReference>
<proteinExistence type="inferred from homology"/>
<feature type="compositionally biased region" description="Basic and acidic residues" evidence="2">
    <location>
        <begin position="690"/>
        <end position="715"/>
    </location>
</feature>
<reference evidence="4 5" key="1">
    <citation type="submission" date="2019-01" db="EMBL/GenBank/DDBJ databases">
        <authorList>
            <person name="Ferrante I. M."/>
        </authorList>
    </citation>
    <scope>NUCLEOTIDE SEQUENCE [LARGE SCALE GENOMIC DNA]</scope>
    <source>
        <strain evidence="4 5">B856</strain>
    </source>
</reference>
<feature type="compositionally biased region" description="Basic residues" evidence="2">
    <location>
        <begin position="680"/>
        <end position="689"/>
    </location>
</feature>